<evidence type="ECO:0000259" key="1">
    <source>
        <dbReference type="PROSITE" id="PS50197"/>
    </source>
</evidence>
<dbReference type="Gene3D" id="1.10.1540.10">
    <property type="entry name" value="BEACH domain"/>
    <property type="match status" value="1"/>
</dbReference>
<reference evidence="2" key="1">
    <citation type="submission" date="2021-01" db="EMBL/GenBank/DDBJ databases">
        <authorList>
            <person name="Corre E."/>
            <person name="Pelletier E."/>
            <person name="Niang G."/>
            <person name="Scheremetjew M."/>
            <person name="Finn R."/>
            <person name="Kale V."/>
            <person name="Holt S."/>
            <person name="Cochrane G."/>
            <person name="Meng A."/>
            <person name="Brown T."/>
            <person name="Cohen L."/>
        </authorList>
    </citation>
    <scope>NUCLEOTIDE SEQUENCE</scope>
    <source>
        <strain evidence="2">B650</strain>
    </source>
</reference>
<protein>
    <recommendedName>
        <fullName evidence="1">BEACH domain-containing protein</fullName>
    </recommendedName>
</protein>
<dbReference type="InterPro" id="IPR036372">
    <property type="entry name" value="BEACH_dom_sf"/>
</dbReference>
<dbReference type="AlphaFoldDB" id="A0A7S2PN19"/>
<dbReference type="Pfam" id="PF02138">
    <property type="entry name" value="Beach"/>
    <property type="match status" value="1"/>
</dbReference>
<dbReference type="InterPro" id="IPR050865">
    <property type="entry name" value="BEACH_Domain"/>
</dbReference>
<sequence length="169" mass="19549">MFHSLDHTYSSALTNHADVKELIPEFYDTSAGSDFLINARNLPLGNTQLGDRVHDCRLPPWAKSPRDFIRKNRKALESTICSRNLPHWIDLIFGVNSRGENARRHNNLFHKAAYLRPEDLQMMESDDERAHAELHAMEFGIVPDLLFTANHPLKGEGAEMEENFVRRRW</sequence>
<name>A0A7S2PN19_9STRA</name>
<dbReference type="EMBL" id="HBGY01031202">
    <property type="protein sequence ID" value="CAD9609415.1"/>
    <property type="molecule type" value="Transcribed_RNA"/>
</dbReference>
<organism evidence="2">
    <name type="scientific">Leptocylindrus danicus</name>
    <dbReference type="NCBI Taxonomy" id="163516"/>
    <lineage>
        <taxon>Eukaryota</taxon>
        <taxon>Sar</taxon>
        <taxon>Stramenopiles</taxon>
        <taxon>Ochrophyta</taxon>
        <taxon>Bacillariophyta</taxon>
        <taxon>Coscinodiscophyceae</taxon>
        <taxon>Chaetocerotophycidae</taxon>
        <taxon>Leptocylindrales</taxon>
        <taxon>Leptocylindraceae</taxon>
        <taxon>Leptocylindrus</taxon>
    </lineage>
</organism>
<proteinExistence type="predicted"/>
<accession>A0A7S2PN19</accession>
<dbReference type="PANTHER" id="PTHR13743">
    <property type="entry name" value="BEIGE/BEACH-RELATED"/>
    <property type="match status" value="1"/>
</dbReference>
<dbReference type="PANTHER" id="PTHR13743:SF123">
    <property type="entry name" value="PROTEIN FAN"/>
    <property type="match status" value="1"/>
</dbReference>
<dbReference type="InterPro" id="IPR000409">
    <property type="entry name" value="BEACH_dom"/>
</dbReference>
<dbReference type="SMART" id="SM01026">
    <property type="entry name" value="Beach"/>
    <property type="match status" value="1"/>
</dbReference>
<gene>
    <name evidence="2" type="ORF">LDAN0321_LOCUS19446</name>
</gene>
<dbReference type="SUPFAM" id="SSF81837">
    <property type="entry name" value="BEACH domain"/>
    <property type="match status" value="1"/>
</dbReference>
<feature type="domain" description="BEACH" evidence="1">
    <location>
        <begin position="1"/>
        <end position="154"/>
    </location>
</feature>
<dbReference type="PROSITE" id="PS50197">
    <property type="entry name" value="BEACH"/>
    <property type="match status" value="1"/>
</dbReference>
<evidence type="ECO:0000313" key="2">
    <source>
        <dbReference type="EMBL" id="CAD9609415.1"/>
    </source>
</evidence>